<dbReference type="Pfam" id="PF00632">
    <property type="entry name" value="HECT"/>
    <property type="match status" value="1"/>
</dbReference>
<keyword evidence="6" id="KW-0472">Membrane</keyword>
<keyword evidence="6" id="KW-1133">Transmembrane helix</keyword>
<dbReference type="PANTHER" id="PTHR45700">
    <property type="entry name" value="UBIQUITIN-PROTEIN LIGASE E3C"/>
    <property type="match status" value="1"/>
</dbReference>
<dbReference type="PANTHER" id="PTHR45700:SF8">
    <property type="entry name" value="HECT-TYPE E3 UBIQUITIN TRANSFERASE"/>
    <property type="match status" value="1"/>
</dbReference>
<keyword evidence="4 5" id="KW-0833">Ubl conjugation pathway</keyword>
<keyword evidence="6" id="KW-0812">Transmembrane</keyword>
<dbReference type="Gene3D" id="3.30.2410.10">
    <property type="entry name" value="Hect, E3 ligase catalytic domain"/>
    <property type="match status" value="1"/>
</dbReference>
<feature type="transmembrane region" description="Helical" evidence="6">
    <location>
        <begin position="673"/>
        <end position="694"/>
    </location>
</feature>
<dbReference type="EC" id="2.3.2.26" evidence="2"/>
<feature type="transmembrane region" description="Helical" evidence="6">
    <location>
        <begin position="642"/>
        <end position="661"/>
    </location>
</feature>
<feature type="domain" description="HECT" evidence="7">
    <location>
        <begin position="970"/>
        <end position="1243"/>
    </location>
</feature>
<feature type="transmembrane region" description="Helical" evidence="6">
    <location>
        <begin position="818"/>
        <end position="837"/>
    </location>
</feature>
<evidence type="ECO:0000256" key="1">
    <source>
        <dbReference type="ARBA" id="ARBA00000885"/>
    </source>
</evidence>
<dbReference type="InterPro" id="IPR044611">
    <property type="entry name" value="E3A/B/C-like"/>
</dbReference>
<evidence type="ECO:0000256" key="2">
    <source>
        <dbReference type="ARBA" id="ARBA00012485"/>
    </source>
</evidence>
<comment type="caution">
    <text evidence="8">The sequence shown here is derived from an EMBL/GenBank/DDBJ whole genome shotgun (WGS) entry which is preliminary data.</text>
</comment>
<dbReference type="Proteomes" id="UP001642484">
    <property type="component" value="Unassembled WGS sequence"/>
</dbReference>
<dbReference type="EMBL" id="CAXAMN010023262">
    <property type="protein sequence ID" value="CAK9076324.1"/>
    <property type="molecule type" value="Genomic_DNA"/>
</dbReference>
<reference evidence="8 9" key="1">
    <citation type="submission" date="2024-02" db="EMBL/GenBank/DDBJ databases">
        <authorList>
            <person name="Chen Y."/>
            <person name="Shah S."/>
            <person name="Dougan E. K."/>
            <person name="Thang M."/>
            <person name="Chan C."/>
        </authorList>
    </citation>
    <scope>NUCLEOTIDE SEQUENCE [LARGE SCALE GENOMIC DNA]</scope>
</reference>
<evidence type="ECO:0000259" key="7">
    <source>
        <dbReference type="PROSITE" id="PS50237"/>
    </source>
</evidence>
<proteinExistence type="predicted"/>
<dbReference type="Gene3D" id="3.90.1750.10">
    <property type="entry name" value="Hect, E3 ligase catalytic domains"/>
    <property type="match status" value="1"/>
</dbReference>
<dbReference type="InterPro" id="IPR000569">
    <property type="entry name" value="HECT_dom"/>
</dbReference>
<comment type="catalytic activity">
    <reaction evidence="1">
        <text>S-ubiquitinyl-[E2 ubiquitin-conjugating enzyme]-L-cysteine + [acceptor protein]-L-lysine = [E2 ubiquitin-conjugating enzyme]-L-cysteine + N(6)-ubiquitinyl-[acceptor protein]-L-lysine.</text>
        <dbReference type="EC" id="2.3.2.26"/>
    </reaction>
</comment>
<evidence type="ECO:0000313" key="9">
    <source>
        <dbReference type="Proteomes" id="UP001642484"/>
    </source>
</evidence>
<feature type="transmembrane region" description="Helical" evidence="6">
    <location>
        <begin position="885"/>
        <end position="906"/>
    </location>
</feature>
<accession>A0ABP0PMV6</accession>
<evidence type="ECO:0000256" key="5">
    <source>
        <dbReference type="PROSITE-ProRule" id="PRU00104"/>
    </source>
</evidence>
<evidence type="ECO:0000256" key="3">
    <source>
        <dbReference type="ARBA" id="ARBA00022679"/>
    </source>
</evidence>
<dbReference type="SMART" id="SM00119">
    <property type="entry name" value="HECTc"/>
    <property type="match status" value="1"/>
</dbReference>
<dbReference type="PROSITE" id="PS50237">
    <property type="entry name" value="HECT"/>
    <property type="match status" value="2"/>
</dbReference>
<keyword evidence="9" id="KW-1185">Reference proteome</keyword>
<dbReference type="Gene3D" id="3.30.2160.10">
    <property type="entry name" value="Hect, E3 ligase catalytic domain"/>
    <property type="match status" value="1"/>
</dbReference>
<evidence type="ECO:0000256" key="4">
    <source>
        <dbReference type="ARBA" id="ARBA00022786"/>
    </source>
</evidence>
<protein>
    <recommendedName>
        <fullName evidence="2">HECT-type E3 ubiquitin transferase</fullName>
        <ecNumber evidence="2">2.3.2.26</ecNumber>
    </recommendedName>
</protein>
<feature type="transmembrane region" description="Helical" evidence="6">
    <location>
        <begin position="510"/>
        <end position="535"/>
    </location>
</feature>
<comment type="caution">
    <text evidence="5">Lacks conserved residue(s) required for the propagation of feature annotation.</text>
</comment>
<evidence type="ECO:0000313" key="8">
    <source>
        <dbReference type="EMBL" id="CAK9076324.1"/>
    </source>
</evidence>
<feature type="active site" description="Glycyl thioester intermediate" evidence="5">
    <location>
        <position position="1211"/>
    </location>
</feature>
<evidence type="ECO:0000256" key="6">
    <source>
        <dbReference type="SAM" id="Phobius"/>
    </source>
</evidence>
<dbReference type="InterPro" id="IPR035983">
    <property type="entry name" value="Hect_E3_ubiquitin_ligase"/>
</dbReference>
<feature type="domain" description="HECT" evidence="7">
    <location>
        <begin position="376"/>
        <end position="436"/>
    </location>
</feature>
<dbReference type="SUPFAM" id="SSF56204">
    <property type="entry name" value="Hect, E3 ligase catalytic domain"/>
    <property type="match status" value="2"/>
</dbReference>
<organism evidence="8 9">
    <name type="scientific">Durusdinium trenchii</name>
    <dbReference type="NCBI Taxonomy" id="1381693"/>
    <lineage>
        <taxon>Eukaryota</taxon>
        <taxon>Sar</taxon>
        <taxon>Alveolata</taxon>
        <taxon>Dinophyceae</taxon>
        <taxon>Suessiales</taxon>
        <taxon>Symbiodiniaceae</taxon>
        <taxon>Durusdinium</taxon>
    </lineage>
</organism>
<name>A0ABP0PMV6_9DINO</name>
<feature type="transmembrane region" description="Helical" evidence="6">
    <location>
        <begin position="779"/>
        <end position="798"/>
    </location>
</feature>
<sequence>MEDLRSSLSAAFSSPSLLNASFCFPGLYKPRLDAGGLLKVFKGLIGSEELFAQVEMHMVNAAFEGLSLWANDHDEAASLIHRDQLRGLAALLLSPVLVDPGKPQPYEVMCRIMRLVAWMPAEGRRELQELLIDDCSEEEVLRSLVSRVRLHCDETVLRAHQMQRLSPEIWEGLMLLQLLWGTNEAIAQRLAKSLRSSEWPEADFGQSLAQTLSQLGKPAASVLGRFTLAPQVRPPVPSSEFHLQSLAEEKVPPELEFRLFVENACAGPITPSEVLELPLYAARTDYGFEYVLPSKMRSFMANRNLVPVSYTRKVLQVENHHAQVYLQHQVARRVAADLEVLPGHEIHIDPALLFFILKVHRDRILEDTTAALQKATPEDLRRQLKVVFEGEQGVDEGGLAREFFRLLSAHVFTVEGGLFDPLVAQNARVLWFNSASAFAKRFQELRVLRPELLRTTRASKALDHCGSALRVDCIEDLYWKSSMSSSISTFWSHSWHGDHRKKILTLLVLYNGRAAVSCGFFTALISMILFLFGGLPGLRRNERLEQASTWSLASGTVAASFALILWRSKERVFLDRICINQKDPDLKKKSIWSLPGLLKKSDKMLALWDDTWGERLWCLFELAAFLRSKAESEQKLDIKPTLIGPCCVAGFLTVFAIAVPFNTVPSNGQTRGVAVYVWLTLLGNVFGFLAVWALRRYFASVLALQEQLRSVSFERIRCQCCDLNHQWNGQELLCDREVVKACVVAWFGSQESFEESIRAEVSDAVVFDLQHHVFTRRRTCAVTSPLFWAFLDLSASWARVGGAGPELHEHFTRAASAAVEGLSFWLLVCPILVEYVVYLSRRFCRQATSPMREAFCNLGVLIMVLPLQALLFGCYWVLFRLNLPRLVISGVFAGEMLLVTAISSFIKVKAAKAAKASSASNGIPPLGQAKLAKNATDRAPQRRSPGPIDCGRPHVASVVHEWRVRESTEFWLAGVILGLVVYNNMPGLDVRFPPVVFKKIKNEPLVLEDLRQVHPDTYLSLRSLLSWEPEEELDEEERNAIFENTFCLDFVVTYEMNGATETRELCEGGKDRVVSYKNREEFVRLYCEWLLTQSVERQFEPFRKGVRRVCDSPLFNALHSAELELIVCGEQALDFAQLRKNAHYDGYQEDSSYIDSFWKLLMNFDLVQKKRFLSFVTGSDLAPVGGLQELQLVIQRNGDEPTERLPTAHTCFNLLLLPEYGDSSKLERMIVTAMHNAEGFGLE</sequence>
<gene>
    <name evidence="8" type="ORF">CCMP2556_LOCUS37606</name>
</gene>
<keyword evidence="3" id="KW-0808">Transferase</keyword>
<feature type="transmembrane region" description="Helical" evidence="6">
    <location>
        <begin position="858"/>
        <end position="879"/>
    </location>
</feature>